<reference evidence="1" key="1">
    <citation type="submission" date="2020-11" db="EMBL/GenBank/DDBJ databases">
        <authorList>
            <person name="Whitehead M."/>
        </authorList>
    </citation>
    <scope>NUCLEOTIDE SEQUENCE</scope>
    <source>
        <strain evidence="1">EGII</strain>
    </source>
</reference>
<evidence type="ECO:0000313" key="1">
    <source>
        <dbReference type="EMBL" id="CAD7001349.1"/>
    </source>
</evidence>
<accession>A0A811UQE6</accession>
<name>A0A811UQE6_CERCA</name>
<evidence type="ECO:0000313" key="2">
    <source>
        <dbReference type="Proteomes" id="UP000606786"/>
    </source>
</evidence>
<dbReference type="AlphaFoldDB" id="A0A811UQE6"/>
<dbReference type="EMBL" id="CAJHJT010000023">
    <property type="protein sequence ID" value="CAD7001349.1"/>
    <property type="molecule type" value="Genomic_DNA"/>
</dbReference>
<dbReference type="Proteomes" id="UP000606786">
    <property type="component" value="Unassembled WGS sequence"/>
</dbReference>
<keyword evidence="2" id="KW-1185">Reference proteome</keyword>
<proteinExistence type="predicted"/>
<gene>
    <name evidence="1" type="ORF">CCAP1982_LOCUS9846</name>
</gene>
<comment type="caution">
    <text evidence="1">The sequence shown here is derived from an EMBL/GenBank/DDBJ whole genome shotgun (WGS) entry which is preliminary data.</text>
</comment>
<sequence>MRLEFGAIASLCHDKTTVESDQQCVLQSNMCFCLTDVKSSASSKAAHSSSFGTLELTVERLVLQNQKIELLLIMRCVLLSVDDFSLGSMKKRSHLILGPIPVQANL</sequence>
<organism evidence="1 2">
    <name type="scientific">Ceratitis capitata</name>
    <name type="common">Mediterranean fruit fly</name>
    <name type="synonym">Tephritis capitata</name>
    <dbReference type="NCBI Taxonomy" id="7213"/>
    <lineage>
        <taxon>Eukaryota</taxon>
        <taxon>Metazoa</taxon>
        <taxon>Ecdysozoa</taxon>
        <taxon>Arthropoda</taxon>
        <taxon>Hexapoda</taxon>
        <taxon>Insecta</taxon>
        <taxon>Pterygota</taxon>
        <taxon>Neoptera</taxon>
        <taxon>Endopterygota</taxon>
        <taxon>Diptera</taxon>
        <taxon>Brachycera</taxon>
        <taxon>Muscomorpha</taxon>
        <taxon>Tephritoidea</taxon>
        <taxon>Tephritidae</taxon>
        <taxon>Ceratitis</taxon>
        <taxon>Ceratitis</taxon>
    </lineage>
</organism>
<protein>
    <submittedName>
        <fullName evidence="1">(Mediterranean fruit fly) hypothetical protein</fullName>
    </submittedName>
</protein>